<dbReference type="InterPro" id="IPR053146">
    <property type="entry name" value="QDO-like"/>
</dbReference>
<accession>A0A542E965</accession>
<name>A0A542E965_9ACTN</name>
<reference evidence="2 3" key="1">
    <citation type="submission" date="2019-06" db="EMBL/GenBank/DDBJ databases">
        <title>Sequencing the genomes of 1000 actinobacteria strains.</title>
        <authorList>
            <person name="Klenk H.-P."/>
        </authorList>
    </citation>
    <scope>NUCLEOTIDE SEQUENCE [LARGE SCALE GENOMIC DNA]</scope>
    <source>
        <strain evidence="2 3">DSM 17305</strain>
    </source>
</reference>
<dbReference type="InterPro" id="IPR011051">
    <property type="entry name" value="RmlC_Cupin_sf"/>
</dbReference>
<evidence type="ECO:0000313" key="2">
    <source>
        <dbReference type="EMBL" id="TQJ11870.1"/>
    </source>
</evidence>
<keyword evidence="2" id="KW-0223">Dioxygenase</keyword>
<dbReference type="Gene3D" id="2.60.120.10">
    <property type="entry name" value="Jelly Rolls"/>
    <property type="match status" value="1"/>
</dbReference>
<dbReference type="EMBL" id="VFMM01000002">
    <property type="protein sequence ID" value="TQJ11870.1"/>
    <property type="molecule type" value="Genomic_DNA"/>
</dbReference>
<dbReference type="Proteomes" id="UP000316298">
    <property type="component" value="Unassembled WGS sequence"/>
</dbReference>
<sequence>MLAPQEAPVYNHVDMLCRIVLDGRDTDGAFALVEERAALGAMTPRHVHTREAETFIVLDGALEAWSEGRSTLVEAGSLIYLPPGRAHAFRVASASARYYTLITPSGFESFFRDSGVLVTEPFTGDLPIPGPVPPDGVAKLQQILDPLGCTITGPPPFTG</sequence>
<evidence type="ECO:0000259" key="1">
    <source>
        <dbReference type="Pfam" id="PF07883"/>
    </source>
</evidence>
<dbReference type="InterPro" id="IPR013096">
    <property type="entry name" value="Cupin_2"/>
</dbReference>
<dbReference type="InterPro" id="IPR014710">
    <property type="entry name" value="RmlC-like_jellyroll"/>
</dbReference>
<dbReference type="SUPFAM" id="SSF51182">
    <property type="entry name" value="RmlC-like cupins"/>
    <property type="match status" value="1"/>
</dbReference>
<dbReference type="PANTHER" id="PTHR36440">
    <property type="entry name" value="PUTATIVE (AFU_ORTHOLOGUE AFUA_8G07350)-RELATED"/>
    <property type="match status" value="1"/>
</dbReference>
<organism evidence="2 3">
    <name type="scientific">Kribbella jejuensis</name>
    <dbReference type="NCBI Taxonomy" id="236068"/>
    <lineage>
        <taxon>Bacteria</taxon>
        <taxon>Bacillati</taxon>
        <taxon>Actinomycetota</taxon>
        <taxon>Actinomycetes</taxon>
        <taxon>Propionibacteriales</taxon>
        <taxon>Kribbellaceae</taxon>
        <taxon>Kribbella</taxon>
    </lineage>
</organism>
<dbReference type="AlphaFoldDB" id="A0A542E965"/>
<protein>
    <submittedName>
        <fullName evidence="2">Quercetin dioxygenase-like cupin family protein</fullName>
    </submittedName>
</protein>
<dbReference type="GO" id="GO:0051213">
    <property type="term" value="F:dioxygenase activity"/>
    <property type="evidence" value="ECO:0007669"/>
    <property type="project" value="UniProtKB-KW"/>
</dbReference>
<dbReference type="Pfam" id="PF07883">
    <property type="entry name" value="Cupin_2"/>
    <property type="match status" value="1"/>
</dbReference>
<dbReference type="PANTHER" id="PTHR36440:SF1">
    <property type="entry name" value="PUTATIVE (AFU_ORTHOLOGUE AFUA_8G07350)-RELATED"/>
    <property type="match status" value="1"/>
</dbReference>
<feature type="domain" description="Cupin type-2" evidence="1">
    <location>
        <begin position="40"/>
        <end position="95"/>
    </location>
</feature>
<comment type="caution">
    <text evidence="2">The sequence shown here is derived from an EMBL/GenBank/DDBJ whole genome shotgun (WGS) entry which is preliminary data.</text>
</comment>
<gene>
    <name evidence="2" type="ORF">FB475_4794</name>
</gene>
<proteinExistence type="predicted"/>
<keyword evidence="3" id="KW-1185">Reference proteome</keyword>
<keyword evidence="2" id="KW-0560">Oxidoreductase</keyword>
<evidence type="ECO:0000313" key="3">
    <source>
        <dbReference type="Proteomes" id="UP000316298"/>
    </source>
</evidence>